<comment type="caution">
    <text evidence="2">The sequence shown here is derived from an EMBL/GenBank/DDBJ whole genome shotgun (WGS) entry which is preliminary data.</text>
</comment>
<dbReference type="EMBL" id="BLLK01000055">
    <property type="protein sequence ID" value="GFH56632.1"/>
    <property type="molecule type" value="Genomic_DNA"/>
</dbReference>
<dbReference type="InterPro" id="IPR052050">
    <property type="entry name" value="SecEffector_AnkRepeat"/>
</dbReference>
<sequence length="664" mass="76566">MSSEHISEPPQKKARTFPLPTAKTTNDNEAVFSSREFDFHKRSSAFSEKINAFYKEFPEMELIISLEDVQEESADAVKSYKQDIEAKERYHMNEMNSPLYTLPDEVLQKCIAFIGEGHYALVATVSKKVYNAHEEEFDSEERSFMTYDAATASLETAKYCNEEFCNSLAEKDKLFTAAAVKGSIDILQYSVESGYDLFPFIHMLYDEDEVIPSNIDDTFEIVARGNLHVLKYLKDQFATYSWLQKYCLPAIQYGQMEILKWLKSIGCLTELDIFGLEETDFCTCAIRNGKVDVLKWLYSLGFEECERNIKYAIESKSIEMIQYYGDKEQNLSTWDIDNALANAGSVEMYRYFHDLGYSVSMNCLIIDNEHPITDFEVIKFLRSVGAEWSENIMPTIVSEGTLEMIQFAHEDGCPWSSDDFNEYGEYFELMWPTKRNYCPVKLKYLVDNGCEYGDGSTDRVYNVLDACCKLRDLSALECLVGKYSRFDNSLLRELLSNYYSHQEHIPNQDKPWIDGIKYVFEKGKEIRYKSIESVFDILPNMDIVKYLRESLKFPWTSNDRNNKYILLSKIAHYHGIDGVKWALDNGLCHDNPSTNSCNHKSDDANDIITLIIERGFTFSSSLEKREVIENAFNKQSCCGHSKDVRDCIALLQKIPVLSVNVNKK</sequence>
<name>A0AAD3D313_9STRA</name>
<feature type="compositionally biased region" description="Basic and acidic residues" evidence="1">
    <location>
        <begin position="1"/>
        <end position="11"/>
    </location>
</feature>
<keyword evidence="3" id="KW-1185">Reference proteome</keyword>
<proteinExistence type="predicted"/>
<dbReference type="SUPFAM" id="SSF48403">
    <property type="entry name" value="Ankyrin repeat"/>
    <property type="match status" value="1"/>
</dbReference>
<dbReference type="PANTHER" id="PTHR46586">
    <property type="entry name" value="ANKYRIN REPEAT-CONTAINING PROTEIN"/>
    <property type="match status" value="1"/>
</dbReference>
<gene>
    <name evidence="2" type="ORF">CTEN210_13108</name>
</gene>
<accession>A0AAD3D313</accession>
<evidence type="ECO:0000256" key="1">
    <source>
        <dbReference type="SAM" id="MobiDB-lite"/>
    </source>
</evidence>
<organism evidence="2 3">
    <name type="scientific">Chaetoceros tenuissimus</name>
    <dbReference type="NCBI Taxonomy" id="426638"/>
    <lineage>
        <taxon>Eukaryota</taxon>
        <taxon>Sar</taxon>
        <taxon>Stramenopiles</taxon>
        <taxon>Ochrophyta</taxon>
        <taxon>Bacillariophyta</taxon>
        <taxon>Coscinodiscophyceae</taxon>
        <taxon>Chaetocerotophycidae</taxon>
        <taxon>Chaetocerotales</taxon>
        <taxon>Chaetocerotaceae</taxon>
        <taxon>Chaetoceros</taxon>
    </lineage>
</organism>
<dbReference type="Gene3D" id="1.25.40.20">
    <property type="entry name" value="Ankyrin repeat-containing domain"/>
    <property type="match status" value="1"/>
</dbReference>
<evidence type="ECO:0000313" key="3">
    <source>
        <dbReference type="Proteomes" id="UP001054902"/>
    </source>
</evidence>
<dbReference type="InterPro" id="IPR036770">
    <property type="entry name" value="Ankyrin_rpt-contain_sf"/>
</dbReference>
<protein>
    <submittedName>
        <fullName evidence="2">Uncharacterized protein</fullName>
    </submittedName>
</protein>
<feature type="region of interest" description="Disordered" evidence="1">
    <location>
        <begin position="1"/>
        <end position="25"/>
    </location>
</feature>
<evidence type="ECO:0000313" key="2">
    <source>
        <dbReference type="EMBL" id="GFH56632.1"/>
    </source>
</evidence>
<dbReference type="AlphaFoldDB" id="A0AAD3D313"/>
<reference evidence="2 3" key="1">
    <citation type="journal article" date="2021" name="Sci. Rep.">
        <title>The genome of the diatom Chaetoceros tenuissimus carries an ancient integrated fragment of an extant virus.</title>
        <authorList>
            <person name="Hongo Y."/>
            <person name="Kimura K."/>
            <person name="Takaki Y."/>
            <person name="Yoshida Y."/>
            <person name="Baba S."/>
            <person name="Kobayashi G."/>
            <person name="Nagasaki K."/>
            <person name="Hano T."/>
            <person name="Tomaru Y."/>
        </authorList>
    </citation>
    <scope>NUCLEOTIDE SEQUENCE [LARGE SCALE GENOMIC DNA]</scope>
    <source>
        <strain evidence="2 3">NIES-3715</strain>
    </source>
</reference>
<dbReference type="Proteomes" id="UP001054902">
    <property type="component" value="Unassembled WGS sequence"/>
</dbReference>
<dbReference type="PANTHER" id="PTHR46586:SF3">
    <property type="entry name" value="ANKYRIN REPEAT-CONTAINING PROTEIN"/>
    <property type="match status" value="1"/>
</dbReference>